<dbReference type="Pfam" id="PF00005">
    <property type="entry name" value="ABC_tran"/>
    <property type="match status" value="1"/>
</dbReference>
<dbReference type="GO" id="GO:0005524">
    <property type="term" value="F:ATP binding"/>
    <property type="evidence" value="ECO:0007669"/>
    <property type="project" value="UniProtKB-KW"/>
</dbReference>
<geneLocation type="plasmid" evidence="7"/>
<dbReference type="RefSeq" id="WP_021758428.1">
    <property type="nucleotide sequence ID" value="NC_022436.1"/>
</dbReference>
<dbReference type="InterPro" id="IPR003439">
    <property type="entry name" value="ABC_transporter-like_ATP-bd"/>
</dbReference>
<dbReference type="PANTHER" id="PTHR46743:SF2">
    <property type="entry name" value="TEICHOIC ACIDS EXPORT ATP-BINDING PROTEIN TAGH"/>
    <property type="match status" value="1"/>
</dbReference>
<proteinExistence type="inferred from homology"/>
<organism evidence="6 7">
    <name type="scientific">Megalodesulfovibrio gigas (strain ATCC 19364 / DSM 1382 / NCIMB 9332 / VKM B-1759)</name>
    <name type="common">Desulfovibrio gigas</name>
    <dbReference type="NCBI Taxonomy" id="1121448"/>
    <lineage>
        <taxon>Bacteria</taxon>
        <taxon>Pseudomonadati</taxon>
        <taxon>Thermodesulfobacteriota</taxon>
        <taxon>Desulfovibrionia</taxon>
        <taxon>Desulfovibrionales</taxon>
        <taxon>Desulfovibrionaceae</taxon>
        <taxon>Megalodesulfovibrio</taxon>
    </lineage>
</organism>
<dbReference type="GO" id="GO:0016887">
    <property type="term" value="F:ATP hydrolysis activity"/>
    <property type="evidence" value="ECO:0007669"/>
    <property type="project" value="InterPro"/>
</dbReference>
<protein>
    <submittedName>
        <fullName evidence="6">Polysaccharide ABC transporter, ATP-binding protein</fullName>
    </submittedName>
</protein>
<dbReference type="PROSITE" id="PS00211">
    <property type="entry name" value="ABC_TRANSPORTER_1"/>
    <property type="match status" value="1"/>
</dbReference>
<dbReference type="Proteomes" id="UP000016587">
    <property type="component" value="Plasmid unnamed"/>
</dbReference>
<dbReference type="InterPro" id="IPR017871">
    <property type="entry name" value="ABC_transporter-like_CS"/>
</dbReference>
<dbReference type="SUPFAM" id="SSF52540">
    <property type="entry name" value="P-loop containing nucleoside triphosphate hydrolases"/>
    <property type="match status" value="1"/>
</dbReference>
<keyword evidence="4 6" id="KW-0067">ATP-binding</keyword>
<dbReference type="OrthoDB" id="9809450at2"/>
<dbReference type="CDD" id="cd03220">
    <property type="entry name" value="ABC_KpsT_Wzt"/>
    <property type="match status" value="1"/>
</dbReference>
<dbReference type="InterPro" id="IPR050683">
    <property type="entry name" value="Bact_Polysacc_Export_ATP-bd"/>
</dbReference>
<dbReference type="GO" id="GO:0016020">
    <property type="term" value="C:membrane"/>
    <property type="evidence" value="ECO:0007669"/>
    <property type="project" value="InterPro"/>
</dbReference>
<evidence type="ECO:0000256" key="3">
    <source>
        <dbReference type="ARBA" id="ARBA00022741"/>
    </source>
</evidence>
<dbReference type="HOGENOM" id="CLU_000604_101_4_7"/>
<dbReference type="eggNOG" id="COG1134">
    <property type="taxonomic scope" value="Bacteria"/>
</dbReference>
<dbReference type="InterPro" id="IPR029439">
    <property type="entry name" value="Wzt_C"/>
</dbReference>
<keyword evidence="6" id="KW-0614">Plasmid</keyword>
<evidence type="ECO:0000256" key="4">
    <source>
        <dbReference type="ARBA" id="ARBA00022840"/>
    </source>
</evidence>
<dbReference type="Pfam" id="PF14524">
    <property type="entry name" value="Wzt_C"/>
    <property type="match status" value="1"/>
</dbReference>
<dbReference type="PANTHER" id="PTHR46743">
    <property type="entry name" value="TEICHOIC ACIDS EXPORT ATP-BINDING PROTEIN TAGH"/>
    <property type="match status" value="1"/>
</dbReference>
<keyword evidence="7" id="KW-1185">Reference proteome</keyword>
<gene>
    <name evidence="6" type="primary">tagH</name>
    <name evidence="6" type="ORF">DGI_4022</name>
</gene>
<feature type="domain" description="ABC transporter" evidence="5">
    <location>
        <begin position="36"/>
        <end position="255"/>
    </location>
</feature>
<evidence type="ECO:0000256" key="2">
    <source>
        <dbReference type="ARBA" id="ARBA00022448"/>
    </source>
</evidence>
<dbReference type="InterPro" id="IPR015860">
    <property type="entry name" value="ABC_transpr_TagH-like"/>
</dbReference>
<dbReference type="PROSITE" id="PS50893">
    <property type="entry name" value="ABC_TRANSPORTER_2"/>
    <property type="match status" value="1"/>
</dbReference>
<comment type="similarity">
    <text evidence="1">Belongs to the ABC transporter superfamily.</text>
</comment>
<dbReference type="InterPro" id="IPR003593">
    <property type="entry name" value="AAA+_ATPase"/>
</dbReference>
<evidence type="ECO:0000256" key="1">
    <source>
        <dbReference type="ARBA" id="ARBA00005417"/>
    </source>
</evidence>
<dbReference type="InterPro" id="IPR027417">
    <property type="entry name" value="P-loop_NTPase"/>
</dbReference>
<dbReference type="CDD" id="cd10147">
    <property type="entry name" value="Wzt_C-like"/>
    <property type="match status" value="1"/>
</dbReference>
<dbReference type="SMART" id="SM00382">
    <property type="entry name" value="AAA"/>
    <property type="match status" value="1"/>
</dbReference>
<evidence type="ECO:0000313" key="7">
    <source>
        <dbReference type="Proteomes" id="UP000016587"/>
    </source>
</evidence>
<keyword evidence="2" id="KW-0813">Transport</keyword>
<evidence type="ECO:0000313" key="6">
    <source>
        <dbReference type="EMBL" id="AGW15236.1"/>
    </source>
</evidence>
<evidence type="ECO:0000259" key="5">
    <source>
        <dbReference type="PROSITE" id="PS50893"/>
    </source>
</evidence>
<dbReference type="EMBL" id="CP006586">
    <property type="protein sequence ID" value="AGW15236.1"/>
    <property type="molecule type" value="Genomic_DNA"/>
</dbReference>
<dbReference type="KEGG" id="dgg:DGI_4022"/>
<name>T2GGA7_MEGG1</name>
<reference evidence="6 7" key="1">
    <citation type="journal article" date="2013" name="J. Bacteriol.">
        <title>Roles of HynAB and Ech, the only two hydrogenases found in the model sulfate reducer Desulfovibrio gigas.</title>
        <authorList>
            <person name="Morais-Silva F.O."/>
            <person name="Santos C.I."/>
            <person name="Rodrigues R."/>
            <person name="Pereira I.A."/>
            <person name="Rodrigues-Pousada C."/>
        </authorList>
    </citation>
    <scope>NUCLEOTIDE SEQUENCE [LARGE SCALE GENOMIC DNA]</scope>
    <source>
        <strain evidence="7">ATCC 19364 / DSM 1382 / NCIMB 9332 / VKM B-1759</strain>
        <plasmid evidence="7">Plasmid</plasmid>
    </source>
</reference>
<dbReference type="AlphaFoldDB" id="T2GGA7"/>
<reference evidence="7" key="2">
    <citation type="submission" date="2013-07" db="EMBL/GenBank/DDBJ databases">
        <authorList>
            <person name="Morais-Silva F.O."/>
            <person name="Rezende A.M."/>
            <person name="Pimentel C."/>
            <person name="Resende D.M."/>
            <person name="Santos C.I."/>
            <person name="Clemente C."/>
            <person name="de Oliveira L.M."/>
            <person name="da Silva S.M."/>
            <person name="Costa D.A."/>
            <person name="Varela-Raposo A."/>
            <person name="Horacio E.C.A."/>
            <person name="Matos M."/>
            <person name="Flores O."/>
            <person name="Ruiz J.C."/>
            <person name="Rodrigues-Pousada C."/>
        </authorList>
    </citation>
    <scope>NUCLEOTIDE SEQUENCE [LARGE SCALE GENOMIC DNA]</scope>
    <source>
        <strain evidence="7">ATCC 19364 / DSM 1382 / NCIMB 9332 / VKM B-1759</strain>
        <plasmid evidence="7">Plasmid</plasmid>
    </source>
</reference>
<dbReference type="Gene3D" id="2.70.50.60">
    <property type="entry name" value="abc- transporter (atp binding component) like domain"/>
    <property type="match status" value="1"/>
</dbReference>
<accession>T2GGA7</accession>
<keyword evidence="3" id="KW-0547">Nucleotide-binding</keyword>
<dbReference type="PATRIC" id="fig|1121448.10.peg.3513"/>
<dbReference type="GO" id="GO:0140359">
    <property type="term" value="F:ABC-type transporter activity"/>
    <property type="evidence" value="ECO:0007669"/>
    <property type="project" value="InterPro"/>
</dbReference>
<sequence>MAISRVQVEGLGKKFGLSLRNALKYGLKDSVRRLTGRGKDQTLRPGEFWALKDVSFSLMPGDSLGIMGLNGSGKTTLLRILNGTYSPDAGRATLRGRVGALIAAGAGFSPMLTGRENVFISGTLLGMTPTEIRRKFDEIVAFAELEQFIDMPVRNYSSGMSVRLGFAVAVLGSPDILLVDEVLAVGDLNFQKKCFERIQALRQEGVTILLVSHAPGSIWAVCDKGLNLHHGISQGIVPVEDACRRYEDLNIQARAASNIAATTAANIAAGAPALSATYEGTVGGTGSAVIEKLEILNDEGHPVDTLRFGQGFTLRMHVTVHEERIQHAVLRTIIDSEINKAIAVLDNYELRGEFFELVRGQYVYEMRIPNPRLRPGVYRFSSAVIQRNASIHLFYIINHAQLAITNSDDRFLYADFRANIQLDADIALRKLA</sequence>
<dbReference type="Gene3D" id="3.40.50.300">
    <property type="entry name" value="P-loop containing nucleotide triphosphate hydrolases"/>
    <property type="match status" value="1"/>
</dbReference>